<evidence type="ECO:0000256" key="1">
    <source>
        <dbReference type="SAM" id="MobiDB-lite"/>
    </source>
</evidence>
<organism evidence="2 3">
    <name type="scientific">Macleaya cordata</name>
    <name type="common">Five-seeded plume-poppy</name>
    <name type="synonym">Bocconia cordata</name>
    <dbReference type="NCBI Taxonomy" id="56857"/>
    <lineage>
        <taxon>Eukaryota</taxon>
        <taxon>Viridiplantae</taxon>
        <taxon>Streptophyta</taxon>
        <taxon>Embryophyta</taxon>
        <taxon>Tracheophyta</taxon>
        <taxon>Spermatophyta</taxon>
        <taxon>Magnoliopsida</taxon>
        <taxon>Ranunculales</taxon>
        <taxon>Papaveraceae</taxon>
        <taxon>Papaveroideae</taxon>
        <taxon>Macleaya</taxon>
    </lineage>
</organism>
<dbReference type="Proteomes" id="UP000195402">
    <property type="component" value="Unassembled WGS sequence"/>
</dbReference>
<dbReference type="EMBL" id="MVGT01000146">
    <property type="protein sequence ID" value="OVA20118.1"/>
    <property type="molecule type" value="Genomic_DNA"/>
</dbReference>
<evidence type="ECO:0000313" key="3">
    <source>
        <dbReference type="Proteomes" id="UP000195402"/>
    </source>
</evidence>
<reference evidence="2 3" key="1">
    <citation type="journal article" date="2017" name="Mol. Plant">
        <title>The Genome of Medicinal Plant Macleaya cordata Provides New Insights into Benzylisoquinoline Alkaloids Metabolism.</title>
        <authorList>
            <person name="Liu X."/>
            <person name="Liu Y."/>
            <person name="Huang P."/>
            <person name="Ma Y."/>
            <person name="Qing Z."/>
            <person name="Tang Q."/>
            <person name="Cao H."/>
            <person name="Cheng P."/>
            <person name="Zheng Y."/>
            <person name="Yuan Z."/>
            <person name="Zhou Y."/>
            <person name="Liu J."/>
            <person name="Tang Z."/>
            <person name="Zhuo Y."/>
            <person name="Zhang Y."/>
            <person name="Yu L."/>
            <person name="Huang J."/>
            <person name="Yang P."/>
            <person name="Peng Q."/>
            <person name="Zhang J."/>
            <person name="Jiang W."/>
            <person name="Zhang Z."/>
            <person name="Lin K."/>
            <person name="Ro D.K."/>
            <person name="Chen X."/>
            <person name="Xiong X."/>
            <person name="Shang Y."/>
            <person name="Huang S."/>
            <person name="Zeng J."/>
        </authorList>
    </citation>
    <scope>NUCLEOTIDE SEQUENCE [LARGE SCALE GENOMIC DNA]</scope>
    <source>
        <strain evidence="3">cv. BLH2017</strain>
        <tissue evidence="2">Root</tissue>
    </source>
</reference>
<dbReference type="AlphaFoldDB" id="A0A200RBM4"/>
<gene>
    <name evidence="2" type="ORF">BVC80_1663g6</name>
</gene>
<sequence length="346" mass="38681">MIVRWEFRREHSICFPNVGEIKITGLMVKQKSCFYHLPDSMAIKNVFQGRKGIWFLLIDAYLVNNSGYPRLSNALVAELEVSDFNGRNVTKSQKAENHAETENKPRKMKRKRTVCLEGLMQELLTPVCVANKKKRSRVKEISFTEKAVNEGKNKFPCTSEEVSGVSSLGHFCNFGDKNESDHKEEKVSQSTVETPTVSSSDIVSVNGIITRYFSEFDEVKSVDDRSGCVISDEFGARGCYESHLGKSSRTKKIKHSEEVLVHTTPQTTKTPSRLLSLPLPAEPSAETSRGKFGRMEVGNRLVVAANDLRISTNNAKPEISVRQSKVGKLSNSLVRNIVFEVSDGDD</sequence>
<feature type="compositionally biased region" description="Basic and acidic residues" evidence="1">
    <location>
        <begin position="93"/>
        <end position="105"/>
    </location>
</feature>
<dbReference type="OrthoDB" id="1093005at2759"/>
<proteinExistence type="predicted"/>
<protein>
    <submittedName>
        <fullName evidence="2">Uncharacterized protein</fullName>
    </submittedName>
</protein>
<feature type="region of interest" description="Disordered" evidence="1">
    <location>
        <begin position="265"/>
        <end position="290"/>
    </location>
</feature>
<dbReference type="OMA" id="QMKGSIF"/>
<dbReference type="STRING" id="56857.A0A200RBM4"/>
<keyword evidence="3" id="KW-1185">Reference proteome</keyword>
<evidence type="ECO:0000313" key="2">
    <source>
        <dbReference type="EMBL" id="OVA20118.1"/>
    </source>
</evidence>
<name>A0A200RBM4_MACCD</name>
<accession>A0A200RBM4</accession>
<feature type="region of interest" description="Disordered" evidence="1">
    <location>
        <begin position="90"/>
        <end position="109"/>
    </location>
</feature>
<comment type="caution">
    <text evidence="2">The sequence shown here is derived from an EMBL/GenBank/DDBJ whole genome shotgun (WGS) entry which is preliminary data.</text>
</comment>
<dbReference type="InParanoid" id="A0A200RBM4"/>
<feature type="compositionally biased region" description="Low complexity" evidence="1">
    <location>
        <begin position="271"/>
        <end position="286"/>
    </location>
</feature>